<protein>
    <submittedName>
        <fullName evidence="1">Uncharacterized protein</fullName>
    </submittedName>
</protein>
<evidence type="ECO:0000313" key="1">
    <source>
        <dbReference type="EMBL" id="TRZ18654.1"/>
    </source>
</evidence>
<sequence length="141" mass="16018">MGDFNSPEINWEHHTAGKIGARIFLKNLDDDFIEEVIKEMTWKDALLDLLLPNRVDLMSGVEIGGCLGHSNLEVINIKIPVDRRKSACKTSALDMRKADFRLLKKLVNEGQKEFQCPELEDCDCENGQFQVNCETVQVLLL</sequence>
<dbReference type="GO" id="GO:0031012">
    <property type="term" value="C:extracellular matrix"/>
    <property type="evidence" value="ECO:0007669"/>
    <property type="project" value="TreeGrafter"/>
</dbReference>
<keyword evidence="2" id="KW-1185">Reference proteome</keyword>
<dbReference type="PANTHER" id="PTHR33395:SF22">
    <property type="entry name" value="REVERSE TRANSCRIPTASE DOMAIN-CONTAINING PROTEIN"/>
    <property type="match status" value="1"/>
</dbReference>
<dbReference type="EMBL" id="SWJQ01000214">
    <property type="protein sequence ID" value="TRZ18654.1"/>
    <property type="molecule type" value="Genomic_DNA"/>
</dbReference>
<dbReference type="AlphaFoldDB" id="A0A8K1GJ23"/>
<dbReference type="OrthoDB" id="6152956at2759"/>
<dbReference type="Proteomes" id="UP000796761">
    <property type="component" value="Unassembled WGS sequence"/>
</dbReference>
<organism evidence="1 2">
    <name type="scientific">Zosterops borbonicus</name>
    <dbReference type="NCBI Taxonomy" id="364589"/>
    <lineage>
        <taxon>Eukaryota</taxon>
        <taxon>Metazoa</taxon>
        <taxon>Chordata</taxon>
        <taxon>Craniata</taxon>
        <taxon>Vertebrata</taxon>
        <taxon>Euteleostomi</taxon>
        <taxon>Archelosauria</taxon>
        <taxon>Archosauria</taxon>
        <taxon>Dinosauria</taxon>
        <taxon>Saurischia</taxon>
        <taxon>Theropoda</taxon>
        <taxon>Coelurosauria</taxon>
        <taxon>Aves</taxon>
        <taxon>Neognathae</taxon>
        <taxon>Neoaves</taxon>
        <taxon>Telluraves</taxon>
        <taxon>Australaves</taxon>
        <taxon>Passeriformes</taxon>
        <taxon>Sylvioidea</taxon>
        <taxon>Zosteropidae</taxon>
        <taxon>Zosterops</taxon>
    </lineage>
</organism>
<accession>A0A8K1GJ23</accession>
<name>A0A8K1GJ23_9PASS</name>
<evidence type="ECO:0000313" key="2">
    <source>
        <dbReference type="Proteomes" id="UP000796761"/>
    </source>
</evidence>
<dbReference type="GO" id="GO:0061343">
    <property type="term" value="P:cell adhesion involved in heart morphogenesis"/>
    <property type="evidence" value="ECO:0007669"/>
    <property type="project" value="TreeGrafter"/>
</dbReference>
<dbReference type="GO" id="GO:0007508">
    <property type="term" value="P:larval heart development"/>
    <property type="evidence" value="ECO:0007669"/>
    <property type="project" value="TreeGrafter"/>
</dbReference>
<gene>
    <name evidence="1" type="ORF">HGM15179_008452</name>
</gene>
<dbReference type="PANTHER" id="PTHR33395">
    <property type="entry name" value="TRANSCRIPTASE, PUTATIVE-RELATED-RELATED"/>
    <property type="match status" value="1"/>
</dbReference>
<proteinExistence type="predicted"/>
<comment type="caution">
    <text evidence="1">The sequence shown here is derived from an EMBL/GenBank/DDBJ whole genome shotgun (WGS) entry which is preliminary data.</text>
</comment>
<reference evidence="1" key="1">
    <citation type="submission" date="2019-04" db="EMBL/GenBank/DDBJ databases">
        <title>Genome assembly of Zosterops borbonicus 15179.</title>
        <authorList>
            <person name="Leroy T."/>
            <person name="Anselmetti Y."/>
            <person name="Tilak M.-K."/>
            <person name="Nabholz B."/>
        </authorList>
    </citation>
    <scope>NUCLEOTIDE SEQUENCE</scope>
    <source>
        <strain evidence="1">HGM_15179</strain>
        <tissue evidence="1">Muscle</tissue>
    </source>
</reference>